<accession>J9C7Q8</accession>
<dbReference type="InterPro" id="IPR036907">
    <property type="entry name" value="5'-Nucleotdase_C_sf"/>
</dbReference>
<protein>
    <recommendedName>
        <fullName evidence="1">5'-Nucleotidase C-terminal domain-containing protein</fullName>
    </recommendedName>
</protein>
<dbReference type="Gene3D" id="3.90.780.10">
    <property type="entry name" value="5'-Nucleotidase, C-terminal domain"/>
    <property type="match status" value="1"/>
</dbReference>
<evidence type="ECO:0000259" key="1">
    <source>
        <dbReference type="Pfam" id="PF02872"/>
    </source>
</evidence>
<organism evidence="2">
    <name type="scientific">gut metagenome</name>
    <dbReference type="NCBI Taxonomy" id="749906"/>
    <lineage>
        <taxon>unclassified sequences</taxon>
        <taxon>metagenomes</taxon>
        <taxon>organismal metagenomes</taxon>
    </lineage>
</organism>
<feature type="non-terminal residue" evidence="2">
    <location>
        <position position="1"/>
    </location>
</feature>
<dbReference type="GO" id="GO:0016787">
    <property type="term" value="F:hydrolase activity"/>
    <property type="evidence" value="ECO:0007669"/>
    <property type="project" value="InterPro"/>
</dbReference>
<proteinExistence type="predicted"/>
<dbReference type="Pfam" id="PF02872">
    <property type="entry name" value="5_nucleotid_C"/>
    <property type="match status" value="1"/>
</dbReference>
<dbReference type="GO" id="GO:0009166">
    <property type="term" value="P:nucleotide catabolic process"/>
    <property type="evidence" value="ECO:0007669"/>
    <property type="project" value="InterPro"/>
</dbReference>
<dbReference type="InterPro" id="IPR008334">
    <property type="entry name" value="5'-Nucleotdase_C"/>
</dbReference>
<feature type="domain" description="5'-Nucleotidase C-terminal" evidence="1">
    <location>
        <begin position="3"/>
        <end position="54"/>
    </location>
</feature>
<dbReference type="AlphaFoldDB" id="J9C7Q8"/>
<evidence type="ECO:0000313" key="2">
    <source>
        <dbReference type="EMBL" id="EJW95895.1"/>
    </source>
</evidence>
<gene>
    <name evidence="2" type="ORF">EVA_15998</name>
</gene>
<reference evidence="2" key="1">
    <citation type="journal article" date="2012" name="PLoS ONE">
        <title>Gene sets for utilization of primary and secondary nutrition supplies in the distal gut of endangered iberian lynx.</title>
        <authorList>
            <person name="Alcaide M."/>
            <person name="Messina E."/>
            <person name="Richter M."/>
            <person name="Bargiela R."/>
            <person name="Peplies J."/>
            <person name="Huws S.A."/>
            <person name="Newbold C.J."/>
            <person name="Golyshin P.N."/>
            <person name="Simon M.A."/>
            <person name="Lopez G."/>
            <person name="Yakimov M.M."/>
            <person name="Ferrer M."/>
        </authorList>
    </citation>
    <scope>NUCLEOTIDE SEQUENCE</scope>
</reference>
<sequence length="56" mass="6417">YPLVSVYLTGEELKTAAEIDVSISPIMTTAQLYPSGLRWTYNPNRMILNRVTEVDW</sequence>
<comment type="caution">
    <text evidence="2">The sequence shown here is derived from an EMBL/GenBank/DDBJ whole genome shotgun (WGS) entry which is preliminary data.</text>
</comment>
<name>J9C7Q8_9ZZZZ</name>
<dbReference type="EMBL" id="AMCI01005565">
    <property type="protein sequence ID" value="EJW95895.1"/>
    <property type="molecule type" value="Genomic_DNA"/>
</dbReference>
<dbReference type="SUPFAM" id="SSF55816">
    <property type="entry name" value="5'-nucleotidase (syn. UDP-sugar hydrolase), C-terminal domain"/>
    <property type="match status" value="1"/>
</dbReference>